<reference evidence="2 3" key="2">
    <citation type="submission" date="2019-11" db="EMBL/GenBank/DDBJ databases">
        <authorList>
            <person name="Lu H."/>
        </authorList>
    </citation>
    <scope>NUCLEOTIDE SEQUENCE [LARGE SCALE GENOMIC DNA]</scope>
    <source>
        <strain evidence="2 3">FIM1</strain>
    </source>
</reference>
<sequence length="202" mass="23579">MVVVMREFLFSFVCAVLGVSCCGFSVGLQLCLLQCPDQRRSCNAGIKGGRDKFVRPLLFRTRLYSVVALFFFFFLFFFLFFIFFSSFSSFFFFFYFFFCFLSSSLLSPCVPFSCRARDNCARIFSLFADGRLRDGSQLGGCYEATGITELFLQEAGRLVTEKLWYYYRIGIGIGIVFVFVKYIHYIGRKRKRGRKRKSMIKR</sequence>
<dbReference type="EMBL" id="CP015055">
    <property type="protein sequence ID" value="QGN14237.1"/>
    <property type="molecule type" value="Genomic_DNA"/>
</dbReference>
<reference evidence="2 3" key="1">
    <citation type="submission" date="2016-03" db="EMBL/GenBank/DDBJ databases">
        <title>How can Kluyveromyces marxianus grow so fast - potential evolutionary course in Saccharomyces Complex revealed by comparative genomics.</title>
        <authorList>
            <person name="Mo W."/>
            <person name="Lu W."/>
            <person name="Yang X."/>
            <person name="Qi J."/>
            <person name="Lv H."/>
        </authorList>
    </citation>
    <scope>NUCLEOTIDE SEQUENCE [LARGE SCALE GENOMIC DNA]</scope>
    <source>
        <strain evidence="2 3">FIM1</strain>
    </source>
</reference>
<keyword evidence="1" id="KW-0472">Membrane</keyword>
<feature type="transmembrane region" description="Helical" evidence="1">
    <location>
        <begin position="63"/>
        <end position="83"/>
    </location>
</feature>
<evidence type="ECO:0000313" key="2">
    <source>
        <dbReference type="EMBL" id="QGN14237.1"/>
    </source>
</evidence>
<feature type="transmembrane region" description="Helical" evidence="1">
    <location>
        <begin position="90"/>
        <end position="107"/>
    </location>
</feature>
<proteinExistence type="predicted"/>
<evidence type="ECO:0000313" key="3">
    <source>
        <dbReference type="Proteomes" id="UP000422736"/>
    </source>
</evidence>
<keyword evidence="1" id="KW-1133">Transmembrane helix</keyword>
<keyword evidence="3" id="KW-1185">Reference proteome</keyword>
<keyword evidence="1" id="KW-0812">Transmembrane</keyword>
<organism evidence="2 3">
    <name type="scientific">Kluyveromyces marxianus</name>
    <name type="common">Yeast</name>
    <name type="synonym">Candida kefyr</name>
    <dbReference type="NCBI Taxonomy" id="4911"/>
    <lineage>
        <taxon>Eukaryota</taxon>
        <taxon>Fungi</taxon>
        <taxon>Dikarya</taxon>
        <taxon>Ascomycota</taxon>
        <taxon>Saccharomycotina</taxon>
        <taxon>Saccharomycetes</taxon>
        <taxon>Saccharomycetales</taxon>
        <taxon>Saccharomycetaceae</taxon>
        <taxon>Kluyveromyces</taxon>
    </lineage>
</organism>
<gene>
    <name evidence="2" type="ORF">FIM1_893</name>
</gene>
<dbReference type="PROSITE" id="PS51257">
    <property type="entry name" value="PROKAR_LIPOPROTEIN"/>
    <property type="match status" value="1"/>
</dbReference>
<protein>
    <recommendedName>
        <fullName evidence="4">Transmembrane protein</fullName>
    </recommendedName>
</protein>
<dbReference type="Proteomes" id="UP000422736">
    <property type="component" value="Chromosome 2"/>
</dbReference>
<feature type="transmembrane region" description="Helical" evidence="1">
    <location>
        <begin position="165"/>
        <end position="187"/>
    </location>
</feature>
<accession>A0ABX6EQK0</accession>
<evidence type="ECO:0000256" key="1">
    <source>
        <dbReference type="SAM" id="Phobius"/>
    </source>
</evidence>
<evidence type="ECO:0008006" key="4">
    <source>
        <dbReference type="Google" id="ProtNLM"/>
    </source>
</evidence>
<name>A0ABX6EQK0_KLUMA</name>